<dbReference type="Pfam" id="PF00561">
    <property type="entry name" value="Abhydrolase_1"/>
    <property type="match status" value="1"/>
</dbReference>
<dbReference type="PANTHER" id="PTHR43798">
    <property type="entry name" value="MONOACYLGLYCEROL LIPASE"/>
    <property type="match status" value="1"/>
</dbReference>
<gene>
    <name evidence="3" type="ORF">L486_05467</name>
</gene>
<feature type="domain" description="AB hydrolase-1" evidence="2">
    <location>
        <begin position="56"/>
        <end position="247"/>
    </location>
</feature>
<dbReference type="STRING" id="1331196.A0A1B9ILZ9"/>
<dbReference type="OrthoDB" id="19657at2759"/>
<evidence type="ECO:0000313" key="4">
    <source>
        <dbReference type="Proteomes" id="UP000092583"/>
    </source>
</evidence>
<feature type="region of interest" description="Disordered" evidence="1">
    <location>
        <begin position="334"/>
        <end position="391"/>
    </location>
</feature>
<dbReference type="InterPro" id="IPR000073">
    <property type="entry name" value="AB_hydrolase_1"/>
</dbReference>
<reference evidence="3 4" key="1">
    <citation type="submission" date="2013-07" db="EMBL/GenBank/DDBJ databases">
        <title>The Genome Sequence of Kwoniella mangroviensis CBS10435.</title>
        <authorList>
            <consortium name="The Broad Institute Genome Sequencing Platform"/>
            <person name="Cuomo C."/>
            <person name="Litvintseva A."/>
            <person name="Chen Y."/>
            <person name="Heitman J."/>
            <person name="Sun S."/>
            <person name="Springer D."/>
            <person name="Dromer F."/>
            <person name="Young S.K."/>
            <person name="Zeng Q."/>
            <person name="Gargeya S."/>
            <person name="Fitzgerald M."/>
            <person name="Abouelleil A."/>
            <person name="Alvarado L."/>
            <person name="Berlin A.M."/>
            <person name="Chapman S.B."/>
            <person name="Dewar J."/>
            <person name="Goldberg J."/>
            <person name="Griggs A."/>
            <person name="Gujja S."/>
            <person name="Hansen M."/>
            <person name="Howarth C."/>
            <person name="Imamovic A."/>
            <person name="Larimer J."/>
            <person name="McCowan C."/>
            <person name="Murphy C."/>
            <person name="Pearson M."/>
            <person name="Priest M."/>
            <person name="Roberts A."/>
            <person name="Saif S."/>
            <person name="Shea T."/>
            <person name="Sykes S."/>
            <person name="Wortman J."/>
            <person name="Nusbaum C."/>
            <person name="Birren B."/>
        </authorList>
    </citation>
    <scope>NUCLEOTIDE SEQUENCE [LARGE SCALE GENOMIC DNA]</scope>
    <source>
        <strain evidence="3 4">CBS 10435</strain>
    </source>
</reference>
<dbReference type="InterPro" id="IPR050266">
    <property type="entry name" value="AB_hydrolase_sf"/>
</dbReference>
<dbReference type="AlphaFoldDB" id="A0A1B9ILZ9"/>
<dbReference type="Gene3D" id="3.40.50.1820">
    <property type="entry name" value="alpha/beta hydrolase"/>
    <property type="match status" value="1"/>
</dbReference>
<feature type="compositionally biased region" description="Low complexity" evidence="1">
    <location>
        <begin position="373"/>
        <end position="387"/>
    </location>
</feature>
<reference evidence="4" key="2">
    <citation type="submission" date="2013-12" db="EMBL/GenBank/DDBJ databases">
        <title>Evolution of pathogenesis and genome organization in the Tremellales.</title>
        <authorList>
            <person name="Cuomo C."/>
            <person name="Litvintseva A."/>
            <person name="Heitman J."/>
            <person name="Chen Y."/>
            <person name="Sun S."/>
            <person name="Springer D."/>
            <person name="Dromer F."/>
            <person name="Young S."/>
            <person name="Zeng Q."/>
            <person name="Chapman S."/>
            <person name="Gujja S."/>
            <person name="Saif S."/>
            <person name="Birren B."/>
        </authorList>
    </citation>
    <scope>NUCLEOTIDE SEQUENCE [LARGE SCALE GENOMIC DNA]</scope>
    <source>
        <strain evidence="4">CBS 10435</strain>
    </source>
</reference>
<dbReference type="Proteomes" id="UP000092583">
    <property type="component" value="Unassembled WGS sequence"/>
</dbReference>
<evidence type="ECO:0000259" key="2">
    <source>
        <dbReference type="Pfam" id="PF00561"/>
    </source>
</evidence>
<sequence length="426" mass="47981">MPRITIPNKPFDLFYRISTPSKRDKAKEIDEEYETILFFHPFWVDSFYFYPQFDDPTFYENYNLIAFDAPAHGSTKVMDISPDPVTWSYHATIVKEALTILHIPSVHLVGSTMGCCPAMHFAAQYPDISKNLIMSAPPALTETTNWSLTFRESMHILINAVKNRDGEPLDAITSVIFDYNATSHSKRLVKDLEEEYMQLNRSRLLNGELNGEITVPVLISLALSRKQLLSYEQAIDLKCPVLVVQGTLEGWEEHDDQWVDMLEKTHKLYTEQNDGKVCDMKRIVLEGCSRWMTLTHPDLVNPIIHKFISKSKSSISSDSTQDLLQGLQISDTNTITQNHDNEQKTITDGARRRSSMKKPLSPRDKTEFGVQLSQSGIGKSQSSSIGQVLPKEKVTVEPGTIQTIPSGIGSAGDGVKVQVEVVMKVE</sequence>
<organism evidence="3 4">
    <name type="scientific">Kwoniella mangroviensis CBS 10435</name>
    <dbReference type="NCBI Taxonomy" id="1331196"/>
    <lineage>
        <taxon>Eukaryota</taxon>
        <taxon>Fungi</taxon>
        <taxon>Dikarya</taxon>
        <taxon>Basidiomycota</taxon>
        <taxon>Agaricomycotina</taxon>
        <taxon>Tremellomycetes</taxon>
        <taxon>Tremellales</taxon>
        <taxon>Cryptococcaceae</taxon>
        <taxon>Kwoniella</taxon>
    </lineage>
</organism>
<dbReference type="InterPro" id="IPR029058">
    <property type="entry name" value="AB_hydrolase_fold"/>
</dbReference>
<dbReference type="SUPFAM" id="SSF53474">
    <property type="entry name" value="alpha/beta-Hydrolases"/>
    <property type="match status" value="1"/>
</dbReference>
<feature type="compositionally biased region" description="Basic and acidic residues" evidence="1">
    <location>
        <begin position="339"/>
        <end position="351"/>
    </location>
</feature>
<name>A0A1B9ILZ9_9TREE</name>
<accession>A0A1B9ILZ9</accession>
<proteinExistence type="predicted"/>
<evidence type="ECO:0000256" key="1">
    <source>
        <dbReference type="SAM" id="MobiDB-lite"/>
    </source>
</evidence>
<dbReference type="GO" id="GO:0016020">
    <property type="term" value="C:membrane"/>
    <property type="evidence" value="ECO:0007669"/>
    <property type="project" value="TreeGrafter"/>
</dbReference>
<evidence type="ECO:0000313" key="3">
    <source>
        <dbReference type="EMBL" id="OCF56615.1"/>
    </source>
</evidence>
<dbReference type="EMBL" id="KI669464">
    <property type="protein sequence ID" value="OCF56615.1"/>
    <property type="molecule type" value="Genomic_DNA"/>
</dbReference>
<dbReference type="PANTHER" id="PTHR43798:SF33">
    <property type="entry name" value="HYDROLASE, PUTATIVE (AFU_ORTHOLOGUE AFUA_2G14860)-RELATED"/>
    <property type="match status" value="1"/>
</dbReference>
<protein>
    <recommendedName>
        <fullName evidence="2">AB hydrolase-1 domain-containing protein</fullName>
    </recommendedName>
</protein>
<keyword evidence="4" id="KW-1185">Reference proteome</keyword>